<evidence type="ECO:0000259" key="9">
    <source>
        <dbReference type="PROSITE" id="PS50011"/>
    </source>
</evidence>
<evidence type="ECO:0000256" key="7">
    <source>
        <dbReference type="RuleBase" id="RU000304"/>
    </source>
</evidence>
<dbReference type="PROSITE" id="PS50011">
    <property type="entry name" value="PROTEIN_KINASE_DOM"/>
    <property type="match status" value="1"/>
</dbReference>
<evidence type="ECO:0000256" key="5">
    <source>
        <dbReference type="ARBA" id="ARBA00022840"/>
    </source>
</evidence>
<evidence type="ECO:0000256" key="2">
    <source>
        <dbReference type="ARBA" id="ARBA00022679"/>
    </source>
</evidence>
<protein>
    <recommendedName>
        <fullName evidence="9">Protein kinase domain-containing protein</fullName>
    </recommendedName>
</protein>
<dbReference type="PROSITE" id="PS00108">
    <property type="entry name" value="PROTEIN_KINASE_ST"/>
    <property type="match status" value="1"/>
</dbReference>
<feature type="binding site" evidence="6">
    <location>
        <position position="118"/>
    </location>
    <ligand>
        <name>ATP</name>
        <dbReference type="ChEBI" id="CHEBI:30616"/>
    </ligand>
</feature>
<dbReference type="PANTHER" id="PTHR24346">
    <property type="entry name" value="MAP/MICROTUBULE AFFINITY-REGULATING KINASE"/>
    <property type="match status" value="1"/>
</dbReference>
<dbReference type="GO" id="GO:0005737">
    <property type="term" value="C:cytoplasm"/>
    <property type="evidence" value="ECO:0007669"/>
    <property type="project" value="TreeGrafter"/>
</dbReference>
<dbReference type="InterPro" id="IPR011009">
    <property type="entry name" value="Kinase-like_dom_sf"/>
</dbReference>
<dbReference type="SUPFAM" id="SSF56112">
    <property type="entry name" value="Protein kinase-like (PK-like)"/>
    <property type="match status" value="1"/>
</dbReference>
<keyword evidence="3 6" id="KW-0547">Nucleotide-binding</keyword>
<comment type="similarity">
    <text evidence="7">Belongs to the protein kinase superfamily.</text>
</comment>
<dbReference type="PANTHER" id="PTHR24346:SF110">
    <property type="entry name" value="NON-SPECIFIC SERINE_THREONINE PROTEIN KINASE"/>
    <property type="match status" value="1"/>
</dbReference>
<keyword evidence="2" id="KW-0808">Transferase</keyword>
<sequence>MAATLIQPVSSSNNVIHENQVLTLLEGEGSSASSASLSSSVKNDDGKLSTTQTPSDDNLQEQQDYLKPSPVSSYNARKVPRLGPFLLLKTLGVGEFGKVKLGRHIETGQIVAVKLVKKQNIDSSSQLEKIRMEIDILKTLNHPYIVKLLSVNETNANIGMVLEYAQGGELFEYIFRQRYLKEQEACRLFSQLISSVHYMHQKNIVHRDLKLENILLDRHGNLIVTDFGFANQFTPKTGDLMSTSCGSPVYAAPELVMTGRLYAGTGVDIWSCGIILYAMLCGYLPFDDDAKNPNGENIGRLYRYIMAHKPKYPPYLS</sequence>
<name>A0A168Q1U1_MUCCL</name>
<dbReference type="VEuPathDB" id="FungiDB:MUCCIDRAFT_136417"/>
<evidence type="ECO:0000256" key="4">
    <source>
        <dbReference type="ARBA" id="ARBA00022777"/>
    </source>
</evidence>
<dbReference type="InterPro" id="IPR008271">
    <property type="entry name" value="Ser/Thr_kinase_AS"/>
</dbReference>
<feature type="compositionally biased region" description="Low complexity" evidence="8">
    <location>
        <begin position="31"/>
        <end position="40"/>
    </location>
</feature>
<organism evidence="10 11">
    <name type="scientific">Mucor lusitanicus CBS 277.49</name>
    <dbReference type="NCBI Taxonomy" id="747725"/>
    <lineage>
        <taxon>Eukaryota</taxon>
        <taxon>Fungi</taxon>
        <taxon>Fungi incertae sedis</taxon>
        <taxon>Mucoromycota</taxon>
        <taxon>Mucoromycotina</taxon>
        <taxon>Mucoromycetes</taxon>
        <taxon>Mucorales</taxon>
        <taxon>Mucorineae</taxon>
        <taxon>Mucoraceae</taxon>
        <taxon>Mucor</taxon>
    </lineage>
</organism>
<proteinExistence type="inferred from homology"/>
<evidence type="ECO:0000256" key="3">
    <source>
        <dbReference type="ARBA" id="ARBA00022741"/>
    </source>
</evidence>
<evidence type="ECO:0000256" key="6">
    <source>
        <dbReference type="PROSITE-ProRule" id="PRU10141"/>
    </source>
</evidence>
<dbReference type="SMART" id="SM00220">
    <property type="entry name" value="S_TKc"/>
    <property type="match status" value="1"/>
</dbReference>
<keyword evidence="1 7" id="KW-0723">Serine/threonine-protein kinase</keyword>
<dbReference type="InterPro" id="IPR017441">
    <property type="entry name" value="Protein_kinase_ATP_BS"/>
</dbReference>
<dbReference type="GO" id="GO:0005524">
    <property type="term" value="F:ATP binding"/>
    <property type="evidence" value="ECO:0007669"/>
    <property type="project" value="UniProtKB-UniRule"/>
</dbReference>
<evidence type="ECO:0000256" key="8">
    <source>
        <dbReference type="SAM" id="MobiDB-lite"/>
    </source>
</evidence>
<dbReference type="STRING" id="747725.A0A168Q1U1"/>
<dbReference type="AlphaFoldDB" id="A0A168Q1U1"/>
<dbReference type="OrthoDB" id="193931at2759"/>
<feature type="region of interest" description="Disordered" evidence="8">
    <location>
        <begin position="31"/>
        <end position="72"/>
    </location>
</feature>
<feature type="non-terminal residue" evidence="10">
    <location>
        <position position="317"/>
    </location>
</feature>
<evidence type="ECO:0000313" key="10">
    <source>
        <dbReference type="EMBL" id="OAD08563.1"/>
    </source>
</evidence>
<feature type="compositionally biased region" description="Polar residues" evidence="8">
    <location>
        <begin position="48"/>
        <end position="63"/>
    </location>
</feature>
<gene>
    <name evidence="10" type="ORF">MUCCIDRAFT_136417</name>
</gene>
<reference evidence="10 11" key="1">
    <citation type="submission" date="2015-06" db="EMBL/GenBank/DDBJ databases">
        <title>Expansion of signal transduction pathways in fungi by whole-genome duplication.</title>
        <authorList>
            <consortium name="DOE Joint Genome Institute"/>
            <person name="Corrochano L.M."/>
            <person name="Kuo A."/>
            <person name="Marcet-Houben M."/>
            <person name="Polaino S."/>
            <person name="Salamov A."/>
            <person name="Villalobos J.M."/>
            <person name="Alvarez M.I."/>
            <person name="Avalos J."/>
            <person name="Benito E.P."/>
            <person name="Benoit I."/>
            <person name="Burger G."/>
            <person name="Camino L.P."/>
            <person name="Canovas D."/>
            <person name="Cerda-Olmedo E."/>
            <person name="Cheng J.-F."/>
            <person name="Dominguez A."/>
            <person name="Elias M."/>
            <person name="Eslava A.P."/>
            <person name="Glaser F."/>
            <person name="Grimwood J."/>
            <person name="Gutierrez G."/>
            <person name="Heitman J."/>
            <person name="Henrissat B."/>
            <person name="Iturriaga E.A."/>
            <person name="Lang B.F."/>
            <person name="Lavin J.L."/>
            <person name="Lee S."/>
            <person name="Li W."/>
            <person name="Lindquist E."/>
            <person name="Lopez-Garcia S."/>
            <person name="Luque E.M."/>
            <person name="Marcos A.T."/>
            <person name="Martin J."/>
            <person name="Mccluskey K."/>
            <person name="Medina H.R."/>
            <person name="Miralles-Duran A."/>
            <person name="Miyazaki A."/>
            <person name="Munoz-Torres E."/>
            <person name="Oguiza J.A."/>
            <person name="Ohm R."/>
            <person name="Olmedo M."/>
            <person name="Orejas M."/>
            <person name="Ortiz-Castellanos L."/>
            <person name="Pisabarro A.G."/>
            <person name="Rodriguez-Romero J."/>
            <person name="Ruiz-Herrera J."/>
            <person name="Ruiz-Vazquez R."/>
            <person name="Sanz C."/>
            <person name="Schackwitz W."/>
            <person name="Schmutz J."/>
            <person name="Shahriari M."/>
            <person name="Shelest E."/>
            <person name="Silva-Franco F."/>
            <person name="Soanes D."/>
            <person name="Syed K."/>
            <person name="Tagua V.G."/>
            <person name="Talbot N.J."/>
            <person name="Thon M."/>
            <person name="De Vries R.P."/>
            <person name="Wiebenga A."/>
            <person name="Yadav J.S."/>
            <person name="Braun E.L."/>
            <person name="Baker S."/>
            <person name="Garre V."/>
            <person name="Horwitz B."/>
            <person name="Torres-Martinez S."/>
            <person name="Idnurm A."/>
            <person name="Herrera-Estrella A."/>
            <person name="Gabaldon T."/>
            <person name="Grigoriev I.V."/>
        </authorList>
    </citation>
    <scope>NUCLEOTIDE SEQUENCE [LARGE SCALE GENOMIC DNA]</scope>
    <source>
        <strain evidence="10 11">CBS 277.49</strain>
    </source>
</reference>
<dbReference type="EMBL" id="AMYB01000001">
    <property type="protein sequence ID" value="OAD08563.1"/>
    <property type="molecule type" value="Genomic_DNA"/>
</dbReference>
<accession>A0A168Q1U1</accession>
<feature type="domain" description="Protein kinase" evidence="9">
    <location>
        <begin position="85"/>
        <end position="317"/>
    </location>
</feature>
<keyword evidence="4" id="KW-0418">Kinase</keyword>
<dbReference type="Gene3D" id="1.10.510.10">
    <property type="entry name" value="Transferase(Phosphotransferase) domain 1"/>
    <property type="match status" value="1"/>
</dbReference>
<dbReference type="InterPro" id="IPR000719">
    <property type="entry name" value="Prot_kinase_dom"/>
</dbReference>
<evidence type="ECO:0000313" key="11">
    <source>
        <dbReference type="Proteomes" id="UP000077051"/>
    </source>
</evidence>
<dbReference type="Pfam" id="PF00069">
    <property type="entry name" value="Pkinase"/>
    <property type="match status" value="1"/>
</dbReference>
<dbReference type="GO" id="GO:0004674">
    <property type="term" value="F:protein serine/threonine kinase activity"/>
    <property type="evidence" value="ECO:0007669"/>
    <property type="project" value="UniProtKB-KW"/>
</dbReference>
<comment type="caution">
    <text evidence="10">The sequence shown here is derived from an EMBL/GenBank/DDBJ whole genome shotgun (WGS) entry which is preliminary data.</text>
</comment>
<dbReference type="PROSITE" id="PS00107">
    <property type="entry name" value="PROTEIN_KINASE_ATP"/>
    <property type="match status" value="1"/>
</dbReference>
<evidence type="ECO:0000256" key="1">
    <source>
        <dbReference type="ARBA" id="ARBA00022527"/>
    </source>
</evidence>
<dbReference type="FunFam" id="3.30.200.20:FF:000003">
    <property type="entry name" value="Non-specific serine/threonine protein kinase"/>
    <property type="match status" value="1"/>
</dbReference>
<dbReference type="GO" id="GO:0035556">
    <property type="term" value="P:intracellular signal transduction"/>
    <property type="evidence" value="ECO:0007669"/>
    <property type="project" value="TreeGrafter"/>
</dbReference>
<dbReference type="FunFam" id="1.10.510.10:FF:000571">
    <property type="entry name" value="Maternal embryonic leucine zipper kinase"/>
    <property type="match status" value="1"/>
</dbReference>
<dbReference type="Proteomes" id="UP000077051">
    <property type="component" value="Unassembled WGS sequence"/>
</dbReference>
<keyword evidence="5 6" id="KW-0067">ATP-binding</keyword>
<keyword evidence="11" id="KW-1185">Reference proteome</keyword>